<sequence>MAARHCWFGLVESSLICVIFFPSLFLIASPVSGDTQRDVTWKRAQLVTWLFHGNLISTNTSSKKPEPLPCTPCIRQSSTVSFQPAPCTKPSSSSSRMEIFCTGVAR</sequence>
<name>A0A023G1L0_AMBTT</name>
<evidence type="ECO:0000256" key="1">
    <source>
        <dbReference type="SAM" id="Phobius"/>
    </source>
</evidence>
<dbReference type="EMBL" id="GBBM01007774">
    <property type="protein sequence ID" value="JAC27644.1"/>
    <property type="molecule type" value="mRNA"/>
</dbReference>
<proteinExistence type="evidence at transcript level"/>
<dbReference type="AlphaFoldDB" id="A0A023G1L0"/>
<keyword evidence="1" id="KW-0472">Membrane</keyword>
<reference evidence="2" key="1">
    <citation type="submission" date="2014-03" db="EMBL/GenBank/DDBJ databases">
        <title>The sialotranscriptome of Amblyomma triste, Amblyomma parvum and Amblyomma cajennense ticks, uncovered by 454-based RNA-seq.</title>
        <authorList>
            <person name="Garcia G.R."/>
            <person name="Gardinassi L.G."/>
            <person name="Ribeiro J.M."/>
            <person name="Anatriello E."/>
            <person name="Ferreira B.R."/>
            <person name="Moreira H.N."/>
            <person name="Mafra C."/>
            <person name="Olegario M.M."/>
            <person name="Szabo P.J."/>
            <person name="Miranda-Santos I.K."/>
            <person name="Maruyama S.R."/>
        </authorList>
    </citation>
    <scope>NUCLEOTIDE SEQUENCE</scope>
    <source>
        <strain evidence="2">Mato Grasso do Sul</strain>
        <tissue evidence="2">Salivary glands</tissue>
    </source>
</reference>
<protein>
    <submittedName>
        <fullName evidence="2">Putative secreted mucin</fullName>
    </submittedName>
</protein>
<keyword evidence="1" id="KW-0812">Transmembrane</keyword>
<keyword evidence="1" id="KW-1133">Transmembrane helix</keyword>
<evidence type="ECO:0000313" key="2">
    <source>
        <dbReference type="EMBL" id="JAC27644.1"/>
    </source>
</evidence>
<accession>A0A023G1L0</accession>
<feature type="transmembrane region" description="Helical" evidence="1">
    <location>
        <begin position="7"/>
        <end position="28"/>
    </location>
</feature>
<organism evidence="2">
    <name type="scientific">Amblyomma triste</name>
    <name type="common">Neotropical tick</name>
    <dbReference type="NCBI Taxonomy" id="251400"/>
    <lineage>
        <taxon>Eukaryota</taxon>
        <taxon>Metazoa</taxon>
        <taxon>Ecdysozoa</taxon>
        <taxon>Arthropoda</taxon>
        <taxon>Chelicerata</taxon>
        <taxon>Arachnida</taxon>
        <taxon>Acari</taxon>
        <taxon>Parasitiformes</taxon>
        <taxon>Ixodida</taxon>
        <taxon>Ixodoidea</taxon>
        <taxon>Ixodidae</taxon>
        <taxon>Amblyomminae</taxon>
        <taxon>Amblyomma</taxon>
    </lineage>
</organism>